<accession>A0A060T0A8</accession>
<evidence type="ECO:0000313" key="10">
    <source>
        <dbReference type="EMBL" id="CDP34550.1"/>
    </source>
</evidence>
<dbReference type="GO" id="GO:0006879">
    <property type="term" value="P:intracellular iron ion homeostasis"/>
    <property type="evidence" value="ECO:0007669"/>
    <property type="project" value="TreeGrafter"/>
</dbReference>
<evidence type="ECO:0000256" key="4">
    <source>
        <dbReference type="ARBA" id="ARBA00023008"/>
    </source>
</evidence>
<dbReference type="GO" id="GO:0000981">
    <property type="term" value="F:DNA-binding transcription factor activity, RNA polymerase II-specific"/>
    <property type="evidence" value="ECO:0007669"/>
    <property type="project" value="TreeGrafter"/>
</dbReference>
<evidence type="ECO:0000256" key="5">
    <source>
        <dbReference type="ARBA" id="ARBA00023015"/>
    </source>
</evidence>
<dbReference type="FunFam" id="3.90.430.10:FF:000001">
    <property type="entry name" value="Copper fist DNA-binding protein"/>
    <property type="match status" value="1"/>
</dbReference>
<keyword evidence="7" id="KW-0539">Nucleus</keyword>
<dbReference type="PROSITE" id="PS50073">
    <property type="entry name" value="COPPER_FIST_2"/>
    <property type="match status" value="1"/>
</dbReference>
<dbReference type="GO" id="GO:0006878">
    <property type="term" value="P:intracellular copper ion homeostasis"/>
    <property type="evidence" value="ECO:0007669"/>
    <property type="project" value="TreeGrafter"/>
</dbReference>
<reference evidence="10" key="1">
    <citation type="submission" date="2014-02" db="EMBL/GenBank/DDBJ databases">
        <authorList>
            <person name="Genoscope - CEA"/>
        </authorList>
    </citation>
    <scope>NUCLEOTIDE SEQUENCE</scope>
    <source>
        <strain evidence="10">LS3</strain>
    </source>
</reference>
<dbReference type="PANTHER" id="PTHR28088">
    <property type="entry name" value="TRANSCRIPTIONAL ACTIVATOR HAA1-RELATED"/>
    <property type="match status" value="1"/>
</dbReference>
<dbReference type="SMART" id="SM00412">
    <property type="entry name" value="Cu_FIST"/>
    <property type="match status" value="1"/>
</dbReference>
<organism evidence="10">
    <name type="scientific">Blastobotrys adeninivorans</name>
    <name type="common">Yeast</name>
    <name type="synonym">Arxula adeninivorans</name>
    <dbReference type="NCBI Taxonomy" id="409370"/>
    <lineage>
        <taxon>Eukaryota</taxon>
        <taxon>Fungi</taxon>
        <taxon>Dikarya</taxon>
        <taxon>Ascomycota</taxon>
        <taxon>Saccharomycotina</taxon>
        <taxon>Dipodascomycetes</taxon>
        <taxon>Dipodascales</taxon>
        <taxon>Trichomonascaceae</taxon>
        <taxon>Blastobotrys</taxon>
    </lineage>
</organism>
<dbReference type="SMART" id="SM01090">
    <property type="entry name" value="Copper-fist"/>
    <property type="match status" value="1"/>
</dbReference>
<dbReference type="InterPro" id="IPR036395">
    <property type="entry name" value="Cu_fist_DNA-bd_dom_sf"/>
</dbReference>
<feature type="region of interest" description="Disordered" evidence="8">
    <location>
        <begin position="325"/>
        <end position="351"/>
    </location>
</feature>
<dbReference type="InterPro" id="IPR001083">
    <property type="entry name" value="Cu_fist_DNA-bd_dom"/>
</dbReference>
<evidence type="ECO:0000256" key="6">
    <source>
        <dbReference type="ARBA" id="ARBA00023163"/>
    </source>
</evidence>
<dbReference type="Pfam" id="PF00649">
    <property type="entry name" value="Copper-fist"/>
    <property type="match status" value="1"/>
</dbReference>
<protein>
    <submittedName>
        <fullName evidence="10">ARAD1C15048p</fullName>
    </submittedName>
</protein>
<evidence type="ECO:0000256" key="7">
    <source>
        <dbReference type="ARBA" id="ARBA00023242"/>
    </source>
</evidence>
<keyword evidence="5" id="KW-0805">Transcription regulation</keyword>
<dbReference type="EMBL" id="HG937693">
    <property type="protein sequence ID" value="CDP34550.1"/>
    <property type="molecule type" value="Genomic_DNA"/>
</dbReference>
<proteinExistence type="predicted"/>
<evidence type="ECO:0000256" key="3">
    <source>
        <dbReference type="ARBA" id="ARBA00022833"/>
    </source>
</evidence>
<feature type="domain" description="Copper-fist" evidence="9">
    <location>
        <begin position="1"/>
        <end position="40"/>
    </location>
</feature>
<dbReference type="GO" id="GO:0000978">
    <property type="term" value="F:RNA polymerase II cis-regulatory region sequence-specific DNA binding"/>
    <property type="evidence" value="ECO:0007669"/>
    <property type="project" value="TreeGrafter"/>
</dbReference>
<dbReference type="PRINTS" id="PR00617">
    <property type="entry name" value="COPPERFIST"/>
</dbReference>
<dbReference type="SUPFAM" id="SSF57879">
    <property type="entry name" value="Zinc domain conserved in yeast copper-regulated transcription factors"/>
    <property type="match status" value="1"/>
</dbReference>
<keyword evidence="6" id="KW-0804">Transcription</keyword>
<dbReference type="GO" id="GO:0045944">
    <property type="term" value="P:positive regulation of transcription by RNA polymerase II"/>
    <property type="evidence" value="ECO:0007669"/>
    <property type="project" value="TreeGrafter"/>
</dbReference>
<dbReference type="AlphaFoldDB" id="A0A060T0A8"/>
<comment type="subcellular location">
    <subcellularLocation>
        <location evidence="1">Nucleus</location>
    </subcellularLocation>
</comment>
<feature type="compositionally biased region" description="Polar residues" evidence="8">
    <location>
        <begin position="326"/>
        <end position="344"/>
    </location>
</feature>
<evidence type="ECO:0000256" key="1">
    <source>
        <dbReference type="ARBA" id="ARBA00004123"/>
    </source>
</evidence>
<dbReference type="PANTHER" id="PTHR28088:SF5">
    <property type="entry name" value="TRANSCRIPTIONAL ACTIVATOR HAA1-RELATED"/>
    <property type="match status" value="1"/>
</dbReference>
<gene>
    <name evidence="10" type="ORF">GNLVRS02_ARAD1C15048g</name>
</gene>
<keyword evidence="2" id="KW-0479">Metal-binding</keyword>
<sequence length="351" mass="37714">MIIYEGEKYACMNCIRGHRSSSCDHRDRPLFLVRKRGRPTSASKTDTKRVAIIARDNTKPCCRVDKKGRKDVITLDAARKELVDTTDDKITNPRLRVKRKGEATYVPVGNGLYRRLDEGGGTAPDGAGTPIDEPDSGQCCNGNAECDSGSESPSAIFVPHQPVSSAQYMPTTTTTTNPMEPVTTAPAADSDNAYNPITNPIAHPIGSVLVDPINSAGSMHYSPDPTNATGNGTANNDLINGDGTYTPSEQHFDPVNPYAPILIAPMSMEGHEVSELALGPEWQLDSSDAMFGKDVLYTATCALGMCECGDDCACEGCLEHDKGRFSKTSQSQASEVDQRTNYQNGHHAPAT</sequence>
<keyword evidence="3" id="KW-0862">Zinc</keyword>
<evidence type="ECO:0000259" key="9">
    <source>
        <dbReference type="PROSITE" id="PS50073"/>
    </source>
</evidence>
<dbReference type="InterPro" id="IPR051763">
    <property type="entry name" value="Copper_Homeo_Regul"/>
</dbReference>
<reference evidence="10" key="2">
    <citation type="submission" date="2014-06" db="EMBL/GenBank/DDBJ databases">
        <title>The complete genome of Blastobotrys (Arxula) adeninivorans LS3 - a yeast of biotechnological interest.</title>
        <authorList>
            <person name="Kunze G."/>
            <person name="Gaillardin C."/>
            <person name="Czernicka M."/>
            <person name="Durrens P."/>
            <person name="Martin T."/>
            <person name="Boer E."/>
            <person name="Gabaldon T."/>
            <person name="Cruz J."/>
            <person name="Talla E."/>
            <person name="Marck C."/>
            <person name="Goffeau A."/>
            <person name="Barbe V."/>
            <person name="Baret P."/>
            <person name="Baronian K."/>
            <person name="Beier S."/>
            <person name="Bleykasten C."/>
            <person name="Bode R."/>
            <person name="Casaregola S."/>
            <person name="Despons L."/>
            <person name="Fairhead C."/>
            <person name="Giersberg M."/>
            <person name="Gierski P."/>
            <person name="Hahnel U."/>
            <person name="Hartmann A."/>
            <person name="Jankowska D."/>
            <person name="Jubin C."/>
            <person name="Jung P."/>
            <person name="Lafontaine I."/>
            <person name="Leh-Louis V."/>
            <person name="Lemaire M."/>
            <person name="Marcet-Houben M."/>
            <person name="Mascher M."/>
            <person name="Morel G."/>
            <person name="Richard G.-F."/>
            <person name="Riechen J."/>
            <person name="Sacerdot C."/>
            <person name="Sarkar A."/>
            <person name="Savel G."/>
            <person name="Schacherer J."/>
            <person name="Sherman D."/>
            <person name="Straub M.-L."/>
            <person name="Stein N."/>
            <person name="Thierry A."/>
            <person name="Trautwein-Schult A."/>
            <person name="Westhof E."/>
            <person name="Worch S."/>
            <person name="Dujon B."/>
            <person name="Souciet J.-L."/>
            <person name="Wincker P."/>
            <person name="Scholz U."/>
            <person name="Neuveglise N."/>
        </authorList>
    </citation>
    <scope>NUCLEOTIDE SEQUENCE</scope>
    <source>
        <strain evidence="10">LS3</strain>
    </source>
</reference>
<evidence type="ECO:0000256" key="8">
    <source>
        <dbReference type="SAM" id="MobiDB-lite"/>
    </source>
</evidence>
<dbReference type="GO" id="GO:0005634">
    <property type="term" value="C:nucleus"/>
    <property type="evidence" value="ECO:0007669"/>
    <property type="project" value="UniProtKB-SubCell"/>
</dbReference>
<dbReference type="GO" id="GO:0005507">
    <property type="term" value="F:copper ion binding"/>
    <property type="evidence" value="ECO:0007669"/>
    <property type="project" value="InterPro"/>
</dbReference>
<evidence type="ECO:0000256" key="2">
    <source>
        <dbReference type="ARBA" id="ARBA00022723"/>
    </source>
</evidence>
<dbReference type="Gene3D" id="3.90.430.10">
    <property type="entry name" value="Copper fist DNA-binding domain"/>
    <property type="match status" value="1"/>
</dbReference>
<name>A0A060T0A8_BLAAD</name>
<keyword evidence="4" id="KW-0186">Copper</keyword>